<dbReference type="EMBL" id="FCNZ02000043">
    <property type="protein sequence ID" value="SAL78645.1"/>
    <property type="molecule type" value="Genomic_DNA"/>
</dbReference>
<organism evidence="1 2">
    <name type="scientific">Caballeronia telluris</name>
    <dbReference type="NCBI Taxonomy" id="326475"/>
    <lineage>
        <taxon>Bacteria</taxon>
        <taxon>Pseudomonadati</taxon>
        <taxon>Pseudomonadota</taxon>
        <taxon>Betaproteobacteria</taxon>
        <taxon>Burkholderiales</taxon>
        <taxon>Burkholderiaceae</taxon>
        <taxon>Caballeronia</taxon>
    </lineage>
</organism>
<sequence>MAASRMQKRPGQAPGRVIQSYVSSDGHKISLAQAADVWAQTIAARHTNSAAIAKRLQSELAAIGFALEPKDALQLVKRIVSNDVTVLVQTNAASANARSRYMLVLTAFGEELDRREFLTVWDAIAVLVSWTMASLPNGGEPALCQMETYSCGFDISVWPNRSDEFAFVLRRFEEREDEERYLCDVDHVELRLAAQGLVEKLSNVRPMLVFNDSFVPADINPLLVARFYLTGLEGGSAFAPVQEANLLQFFLWFECTSCELERGSWIVRSESRAFRIDVCWVDTRLPRAEWREIEEKHPEGLGDEIWDRYCEFLDATDGPFGKIKWALRVADKLRFEFDAGWLSVIDSDALSEAAHRHMLDSKRPMQVADIADSFPVGSERLMRLAPETVVKLARVFNTAPMAFLNAWGNRQQWVLVTTAETFEDVLSGATAFELAPSFGVNPPAHSLLVEARDLSRRIFFESQLGLADSLSETIRDAVFDLIAKADKADILLLMSRKTLFSTSEGSGSSEGRGYENVVYFDAKPC</sequence>
<protein>
    <submittedName>
        <fullName evidence="1">Uncharacterized protein</fullName>
    </submittedName>
</protein>
<dbReference type="RefSeq" id="WP_125469823.1">
    <property type="nucleotide sequence ID" value="NZ_FCNZ02000043.1"/>
</dbReference>
<dbReference type="Proteomes" id="UP000054717">
    <property type="component" value="Unassembled WGS sequence"/>
</dbReference>
<reference evidence="1" key="1">
    <citation type="submission" date="2016-01" db="EMBL/GenBank/DDBJ databases">
        <authorList>
            <person name="Peeters Charlotte."/>
        </authorList>
    </citation>
    <scope>NUCLEOTIDE SEQUENCE</scope>
    <source>
        <strain evidence="1">LMG 22936</strain>
    </source>
</reference>
<evidence type="ECO:0000313" key="1">
    <source>
        <dbReference type="EMBL" id="SAL78645.1"/>
    </source>
</evidence>
<keyword evidence="2" id="KW-1185">Reference proteome</keyword>
<name>A0A158KC85_9BURK</name>
<comment type="caution">
    <text evidence="1">The sequence shown here is derived from an EMBL/GenBank/DDBJ whole genome shotgun (WGS) entry which is preliminary data.</text>
</comment>
<dbReference type="AlphaFoldDB" id="A0A158KC85"/>
<proteinExistence type="predicted"/>
<evidence type="ECO:0000313" key="2">
    <source>
        <dbReference type="Proteomes" id="UP000054717"/>
    </source>
</evidence>
<gene>
    <name evidence="1" type="ORF">AWB66_05887</name>
</gene>
<accession>A0A158KC85</accession>